<organism evidence="12 13">
    <name type="scientific">Actinomadura yumaensis</name>
    <dbReference type="NCBI Taxonomy" id="111807"/>
    <lineage>
        <taxon>Bacteria</taxon>
        <taxon>Bacillati</taxon>
        <taxon>Actinomycetota</taxon>
        <taxon>Actinomycetes</taxon>
        <taxon>Streptosporangiales</taxon>
        <taxon>Thermomonosporaceae</taxon>
        <taxon>Actinomadura</taxon>
    </lineage>
</organism>
<accession>A0ABW2CVW3</accession>
<keyword evidence="4" id="KW-0813">Transport</keyword>
<feature type="transmembrane region" description="Helical" evidence="10">
    <location>
        <begin position="386"/>
        <end position="406"/>
    </location>
</feature>
<dbReference type="InterPro" id="IPR011701">
    <property type="entry name" value="MFS"/>
</dbReference>
<dbReference type="NCBIfam" id="TIGR00710">
    <property type="entry name" value="efflux_Bcr_CflA"/>
    <property type="match status" value="1"/>
</dbReference>
<feature type="transmembrane region" description="Helical" evidence="10">
    <location>
        <begin position="51"/>
        <end position="71"/>
    </location>
</feature>
<dbReference type="PROSITE" id="PS50850">
    <property type="entry name" value="MFS"/>
    <property type="match status" value="1"/>
</dbReference>
<dbReference type="CDD" id="cd17320">
    <property type="entry name" value="MFS_MdfA_MDR_like"/>
    <property type="match status" value="1"/>
</dbReference>
<reference evidence="13" key="1">
    <citation type="journal article" date="2019" name="Int. J. Syst. Evol. Microbiol.">
        <title>The Global Catalogue of Microorganisms (GCM) 10K type strain sequencing project: providing services to taxonomists for standard genome sequencing and annotation.</title>
        <authorList>
            <consortium name="The Broad Institute Genomics Platform"/>
            <consortium name="The Broad Institute Genome Sequencing Center for Infectious Disease"/>
            <person name="Wu L."/>
            <person name="Ma J."/>
        </authorList>
    </citation>
    <scope>NUCLEOTIDE SEQUENCE [LARGE SCALE GENOMIC DNA]</scope>
    <source>
        <strain evidence="13">JCM 3369</strain>
    </source>
</reference>
<evidence type="ECO:0000256" key="5">
    <source>
        <dbReference type="ARBA" id="ARBA00022475"/>
    </source>
</evidence>
<feature type="transmembrane region" description="Helical" evidence="10">
    <location>
        <begin position="351"/>
        <end position="374"/>
    </location>
</feature>
<dbReference type="InterPro" id="IPR036259">
    <property type="entry name" value="MFS_trans_sf"/>
</dbReference>
<feature type="transmembrane region" description="Helical" evidence="10">
    <location>
        <begin position="323"/>
        <end position="345"/>
    </location>
</feature>
<feature type="transmembrane region" description="Helical" evidence="10">
    <location>
        <begin position="91"/>
        <end position="108"/>
    </location>
</feature>
<feature type="compositionally biased region" description="Pro residues" evidence="9">
    <location>
        <begin position="26"/>
        <end position="37"/>
    </location>
</feature>
<dbReference type="Gene3D" id="1.20.1720.10">
    <property type="entry name" value="Multidrug resistance protein D"/>
    <property type="match status" value="1"/>
</dbReference>
<name>A0ABW2CVW3_9ACTN</name>
<proteinExistence type="inferred from homology"/>
<evidence type="ECO:0000256" key="8">
    <source>
        <dbReference type="ARBA" id="ARBA00023136"/>
    </source>
</evidence>
<comment type="similarity">
    <text evidence="3">Belongs to the major facilitator superfamily. TCR/Tet family.</text>
</comment>
<dbReference type="PROSITE" id="PS00216">
    <property type="entry name" value="SUGAR_TRANSPORT_1"/>
    <property type="match status" value="1"/>
</dbReference>
<dbReference type="Pfam" id="PF07690">
    <property type="entry name" value="MFS_1"/>
    <property type="match status" value="1"/>
</dbReference>
<keyword evidence="8 10" id="KW-0472">Membrane</keyword>
<sequence>MPQAAPPPGPASPDPAEPRGAEHAGPAPPGRPAPEPAAAPSGSATRRDRRLALIVILGALTAVAPLSIDMYLPALPSLASDLSTGAVRTQLTLTACVAGLAIGQAVAGPLSDAFGRRRPLLVGLAAYAVASLLCVFAPTVETLIGLRFVQGAAGAAGIVIARAVVRDLHDGVAAAKFFSMLMLVNGLAPILAPVIGGQLLRLMPWPGVFAVLAGTGVALLLGSLAGLKETLPPERRETGGARATLATFRALLADRSFVGYGLAVALAFAAMFTYISGSPFVLQDIHHMSPQAFSLVFGVNSLGIVLAGQISGRLAGRVALRRLLGAGLAVVAAGGVLLLAAVLAGAGLWGILPALFLVVSGQGLILPNATALALSGRPPNVAGSASALLGLGQFALGGAAAPLAGIGGSRTALPMALAIAVLAVLAAAITAVATRPAEGRPERVA</sequence>
<evidence type="ECO:0000256" key="9">
    <source>
        <dbReference type="SAM" id="MobiDB-lite"/>
    </source>
</evidence>
<evidence type="ECO:0000256" key="2">
    <source>
        <dbReference type="ARBA" id="ARBA00006236"/>
    </source>
</evidence>
<feature type="transmembrane region" description="Helical" evidence="10">
    <location>
        <begin position="257"/>
        <end position="277"/>
    </location>
</feature>
<evidence type="ECO:0000256" key="4">
    <source>
        <dbReference type="ARBA" id="ARBA00022448"/>
    </source>
</evidence>
<dbReference type="EMBL" id="JBHSXS010000034">
    <property type="protein sequence ID" value="MFC6885090.1"/>
    <property type="molecule type" value="Genomic_DNA"/>
</dbReference>
<feature type="transmembrane region" description="Helical" evidence="10">
    <location>
        <begin position="120"/>
        <end position="138"/>
    </location>
</feature>
<keyword evidence="13" id="KW-1185">Reference proteome</keyword>
<keyword evidence="7 10" id="KW-1133">Transmembrane helix</keyword>
<evidence type="ECO:0000259" key="11">
    <source>
        <dbReference type="PROSITE" id="PS50850"/>
    </source>
</evidence>
<dbReference type="PRINTS" id="PR01035">
    <property type="entry name" value="TCRTETA"/>
</dbReference>
<dbReference type="Proteomes" id="UP001596380">
    <property type="component" value="Unassembled WGS sequence"/>
</dbReference>
<gene>
    <name evidence="12" type="ORF">ACFQKB_35415</name>
</gene>
<feature type="transmembrane region" description="Helical" evidence="10">
    <location>
        <begin position="144"/>
        <end position="165"/>
    </location>
</feature>
<dbReference type="SUPFAM" id="SSF103473">
    <property type="entry name" value="MFS general substrate transporter"/>
    <property type="match status" value="1"/>
</dbReference>
<evidence type="ECO:0000256" key="6">
    <source>
        <dbReference type="ARBA" id="ARBA00022692"/>
    </source>
</evidence>
<dbReference type="RefSeq" id="WP_378046811.1">
    <property type="nucleotide sequence ID" value="NZ_JBHSXE010000001.1"/>
</dbReference>
<keyword evidence="6 10" id="KW-0812">Transmembrane</keyword>
<evidence type="ECO:0000313" key="12">
    <source>
        <dbReference type="EMBL" id="MFC6885090.1"/>
    </source>
</evidence>
<dbReference type="PANTHER" id="PTHR23502">
    <property type="entry name" value="MAJOR FACILITATOR SUPERFAMILY"/>
    <property type="match status" value="1"/>
</dbReference>
<dbReference type="PANTHER" id="PTHR23502:SF132">
    <property type="entry name" value="POLYAMINE TRANSPORTER 2-RELATED"/>
    <property type="match status" value="1"/>
</dbReference>
<dbReference type="InterPro" id="IPR004812">
    <property type="entry name" value="Efflux_drug-R_Bcr/CmlA"/>
</dbReference>
<comment type="caution">
    <text evidence="12">The sequence shown here is derived from an EMBL/GenBank/DDBJ whole genome shotgun (WGS) entry which is preliminary data.</text>
</comment>
<evidence type="ECO:0000313" key="13">
    <source>
        <dbReference type="Proteomes" id="UP001596380"/>
    </source>
</evidence>
<comment type="similarity">
    <text evidence="2">Belongs to the major facilitator superfamily. Bcr/CmlA family.</text>
</comment>
<feature type="region of interest" description="Disordered" evidence="9">
    <location>
        <begin position="1"/>
        <end position="44"/>
    </location>
</feature>
<evidence type="ECO:0000256" key="1">
    <source>
        <dbReference type="ARBA" id="ARBA00004651"/>
    </source>
</evidence>
<feature type="transmembrane region" description="Helical" evidence="10">
    <location>
        <begin position="177"/>
        <end position="195"/>
    </location>
</feature>
<evidence type="ECO:0000256" key="7">
    <source>
        <dbReference type="ARBA" id="ARBA00022989"/>
    </source>
</evidence>
<evidence type="ECO:0000256" key="3">
    <source>
        <dbReference type="ARBA" id="ARBA00007520"/>
    </source>
</evidence>
<dbReference type="InterPro" id="IPR005829">
    <property type="entry name" value="Sugar_transporter_CS"/>
</dbReference>
<feature type="transmembrane region" description="Helical" evidence="10">
    <location>
        <begin position="412"/>
        <end position="433"/>
    </location>
</feature>
<dbReference type="InterPro" id="IPR001958">
    <property type="entry name" value="Tet-R_TetA/multi-R_MdtG-like"/>
</dbReference>
<comment type="subcellular location">
    <subcellularLocation>
        <location evidence="1">Cell membrane</location>
        <topology evidence="1">Multi-pass membrane protein</topology>
    </subcellularLocation>
</comment>
<feature type="domain" description="Major facilitator superfamily (MFS) profile" evidence="11">
    <location>
        <begin position="51"/>
        <end position="438"/>
    </location>
</feature>
<dbReference type="InterPro" id="IPR020846">
    <property type="entry name" value="MFS_dom"/>
</dbReference>
<feature type="compositionally biased region" description="Pro residues" evidence="9">
    <location>
        <begin position="1"/>
        <end position="15"/>
    </location>
</feature>
<feature type="transmembrane region" description="Helical" evidence="10">
    <location>
        <begin position="292"/>
        <end position="311"/>
    </location>
</feature>
<keyword evidence="5" id="KW-1003">Cell membrane</keyword>
<evidence type="ECO:0000256" key="10">
    <source>
        <dbReference type="SAM" id="Phobius"/>
    </source>
</evidence>
<feature type="transmembrane region" description="Helical" evidence="10">
    <location>
        <begin position="207"/>
        <end position="227"/>
    </location>
</feature>
<protein>
    <submittedName>
        <fullName evidence="12">Multidrug effflux MFS transporter</fullName>
    </submittedName>
</protein>